<comment type="similarity">
    <text evidence="1">Belongs to the indoleamine 2,3-dioxygenase family.</text>
</comment>
<dbReference type="Pfam" id="PF01231">
    <property type="entry name" value="IDO"/>
    <property type="match status" value="1"/>
</dbReference>
<dbReference type="GO" id="GO:0033754">
    <property type="term" value="F:indoleamine 2,3-dioxygenase activity"/>
    <property type="evidence" value="ECO:0007669"/>
    <property type="project" value="TreeGrafter"/>
</dbReference>
<keyword evidence="5" id="KW-1185">Reference proteome</keyword>
<dbReference type="SUPFAM" id="SSF140959">
    <property type="entry name" value="Indolic compounds 2,3-dioxygenase-like"/>
    <property type="match status" value="1"/>
</dbReference>
<dbReference type="InterPro" id="IPR000898">
    <property type="entry name" value="Indolamine_dOase"/>
</dbReference>
<dbReference type="EMBL" id="PJQL01003729">
    <property type="protein sequence ID" value="RCH80798.1"/>
    <property type="molecule type" value="Genomic_DNA"/>
</dbReference>
<evidence type="ECO:0000256" key="2">
    <source>
        <dbReference type="ARBA" id="ARBA00022723"/>
    </source>
</evidence>
<sequence>MTLTMRPLEDYDISPVTGFLPSKPPLKRLTNEYFAPWENMMDNFNGLLLAGRLREKIQELPLLDANRLGSIEEYRRAFLIL</sequence>
<dbReference type="Proteomes" id="UP000252139">
    <property type="component" value="Unassembled WGS sequence"/>
</dbReference>
<accession>A0A367ISZ8</accession>
<dbReference type="PANTHER" id="PTHR28657">
    <property type="entry name" value="INDOLEAMINE 2,3-DIOXYGENASE"/>
    <property type="match status" value="1"/>
</dbReference>
<proteinExistence type="inferred from homology"/>
<dbReference type="GO" id="GO:0005737">
    <property type="term" value="C:cytoplasm"/>
    <property type="evidence" value="ECO:0007669"/>
    <property type="project" value="TreeGrafter"/>
</dbReference>
<comment type="caution">
    <text evidence="4">The sequence shown here is derived from an EMBL/GenBank/DDBJ whole genome shotgun (WGS) entry which is preliminary data.</text>
</comment>
<organism evidence="4 5">
    <name type="scientific">Rhizopus azygosporus</name>
    <name type="common">Rhizopus microsporus var. azygosporus</name>
    <dbReference type="NCBI Taxonomy" id="86630"/>
    <lineage>
        <taxon>Eukaryota</taxon>
        <taxon>Fungi</taxon>
        <taxon>Fungi incertae sedis</taxon>
        <taxon>Mucoromycota</taxon>
        <taxon>Mucoromycotina</taxon>
        <taxon>Mucoromycetes</taxon>
        <taxon>Mucorales</taxon>
        <taxon>Mucorineae</taxon>
        <taxon>Rhizopodaceae</taxon>
        <taxon>Rhizopus</taxon>
    </lineage>
</organism>
<dbReference type="GO" id="GO:0034354">
    <property type="term" value="P:'de novo' NAD+ biosynthetic process from L-tryptophan"/>
    <property type="evidence" value="ECO:0007669"/>
    <property type="project" value="TreeGrafter"/>
</dbReference>
<dbReference type="GO" id="GO:0019441">
    <property type="term" value="P:L-tryptophan catabolic process to kynurenine"/>
    <property type="evidence" value="ECO:0007669"/>
    <property type="project" value="InterPro"/>
</dbReference>
<evidence type="ECO:0000313" key="4">
    <source>
        <dbReference type="EMBL" id="RCH80798.1"/>
    </source>
</evidence>
<evidence type="ECO:0000256" key="3">
    <source>
        <dbReference type="ARBA" id="ARBA00023004"/>
    </source>
</evidence>
<dbReference type="OrthoDB" id="540174at2759"/>
<name>A0A367ISZ8_RHIAZ</name>
<evidence type="ECO:0000313" key="5">
    <source>
        <dbReference type="Proteomes" id="UP000252139"/>
    </source>
</evidence>
<dbReference type="GO" id="GO:0046872">
    <property type="term" value="F:metal ion binding"/>
    <property type="evidence" value="ECO:0007669"/>
    <property type="project" value="UniProtKB-KW"/>
</dbReference>
<evidence type="ECO:0000256" key="1">
    <source>
        <dbReference type="ARBA" id="ARBA00007119"/>
    </source>
</evidence>
<keyword evidence="3" id="KW-0408">Iron</keyword>
<protein>
    <submittedName>
        <fullName evidence="4">Uncharacterized protein</fullName>
    </submittedName>
</protein>
<gene>
    <name evidence="4" type="ORF">CU097_005364</name>
</gene>
<reference evidence="4 5" key="1">
    <citation type="journal article" date="2018" name="G3 (Bethesda)">
        <title>Phylogenetic and Phylogenomic Definition of Rhizopus Species.</title>
        <authorList>
            <person name="Gryganskyi A.P."/>
            <person name="Golan J."/>
            <person name="Dolatabadi S."/>
            <person name="Mondo S."/>
            <person name="Robb S."/>
            <person name="Idnurm A."/>
            <person name="Muszewska A."/>
            <person name="Steczkiewicz K."/>
            <person name="Masonjones S."/>
            <person name="Liao H.L."/>
            <person name="Gajdeczka M.T."/>
            <person name="Anike F."/>
            <person name="Vuek A."/>
            <person name="Anishchenko I.M."/>
            <person name="Voigt K."/>
            <person name="de Hoog G.S."/>
            <person name="Smith M.E."/>
            <person name="Heitman J."/>
            <person name="Vilgalys R."/>
            <person name="Stajich J.E."/>
        </authorList>
    </citation>
    <scope>NUCLEOTIDE SEQUENCE [LARGE SCALE GENOMIC DNA]</scope>
    <source>
        <strain evidence="4 5">CBS 357.93</strain>
    </source>
</reference>
<dbReference type="PANTHER" id="PTHR28657:SF5">
    <property type="entry name" value="INDOLEAMINE 2,3-DIOXYGENASE"/>
    <property type="match status" value="1"/>
</dbReference>
<dbReference type="InterPro" id="IPR037217">
    <property type="entry name" value="Trp/Indoleamine_2_3_dOase-like"/>
</dbReference>
<feature type="non-terminal residue" evidence="4">
    <location>
        <position position="81"/>
    </location>
</feature>
<dbReference type="AlphaFoldDB" id="A0A367ISZ8"/>
<dbReference type="GO" id="GO:0020037">
    <property type="term" value="F:heme binding"/>
    <property type="evidence" value="ECO:0007669"/>
    <property type="project" value="InterPro"/>
</dbReference>
<dbReference type="STRING" id="86630.A0A367ISZ8"/>
<keyword evidence="2" id="KW-0479">Metal-binding</keyword>